<protein>
    <submittedName>
        <fullName evidence="1">Uncharacterized protein</fullName>
    </submittedName>
</protein>
<evidence type="ECO:0000313" key="1">
    <source>
        <dbReference type="EMBL" id="KAE8958057.1"/>
    </source>
</evidence>
<reference evidence="1 2" key="1">
    <citation type="submission" date="2018-09" db="EMBL/GenBank/DDBJ databases">
        <title>Genomic investigation of the strawberry pathogen Phytophthora fragariae indicates pathogenicity is determined by transcriptional variation in three key races.</title>
        <authorList>
            <person name="Adams T.M."/>
            <person name="Armitage A.D."/>
            <person name="Sobczyk M.K."/>
            <person name="Bates H.J."/>
            <person name="Dunwell J.M."/>
            <person name="Nellist C.F."/>
            <person name="Harrison R.J."/>
        </authorList>
    </citation>
    <scope>NUCLEOTIDE SEQUENCE [LARGE SCALE GENOMIC DNA]</scope>
    <source>
        <strain evidence="1 2">SCRP245</strain>
    </source>
</reference>
<evidence type="ECO:0000313" key="2">
    <source>
        <dbReference type="Proteomes" id="UP000460718"/>
    </source>
</evidence>
<comment type="caution">
    <text evidence="1">The sequence shown here is derived from an EMBL/GenBank/DDBJ whole genome shotgun (WGS) entry which is preliminary data.</text>
</comment>
<dbReference type="AlphaFoldDB" id="A0A6A3GNF0"/>
<dbReference type="Proteomes" id="UP000460718">
    <property type="component" value="Unassembled WGS sequence"/>
</dbReference>
<sequence length="123" mass="14171">MRLVWAQRAPALLELLEPPQLPELLVRPEPFPLRQPLLLLRPSLLLRPFLPLPPFLLLERSLLSPQQEPFQPLAQPPLLLALCLVSRTAAIFAWNKRVRPNMSEYVVRWTPNVCRQVCTNAVQ</sequence>
<name>A0A6A3GNF0_9STRA</name>
<proteinExistence type="predicted"/>
<accession>A0A6A3GNF0</accession>
<gene>
    <name evidence="1" type="ORF">PF011_g30920</name>
</gene>
<dbReference type="EMBL" id="QXFW01006972">
    <property type="protein sequence ID" value="KAE8958057.1"/>
    <property type="molecule type" value="Genomic_DNA"/>
</dbReference>
<organism evidence="1 2">
    <name type="scientific">Phytophthora fragariae</name>
    <dbReference type="NCBI Taxonomy" id="53985"/>
    <lineage>
        <taxon>Eukaryota</taxon>
        <taxon>Sar</taxon>
        <taxon>Stramenopiles</taxon>
        <taxon>Oomycota</taxon>
        <taxon>Peronosporomycetes</taxon>
        <taxon>Peronosporales</taxon>
        <taxon>Peronosporaceae</taxon>
        <taxon>Phytophthora</taxon>
    </lineage>
</organism>